<evidence type="ECO:0000256" key="1">
    <source>
        <dbReference type="SAM" id="MobiDB-lite"/>
    </source>
</evidence>
<comment type="caution">
    <text evidence="2">The sequence shown here is derived from an EMBL/GenBank/DDBJ whole genome shotgun (WGS) entry which is preliminary data.</text>
</comment>
<name>A0A8B6FG04_MYTGA</name>
<accession>A0A8B6FG04</accession>
<gene>
    <name evidence="2" type="ORF">MGAL_10B048907</name>
</gene>
<protein>
    <submittedName>
        <fullName evidence="2">Uncharacterized protein</fullName>
    </submittedName>
</protein>
<dbReference type="EMBL" id="UYJE01006743">
    <property type="protein sequence ID" value="VDI48516.1"/>
    <property type="molecule type" value="Genomic_DNA"/>
</dbReference>
<evidence type="ECO:0000313" key="2">
    <source>
        <dbReference type="EMBL" id="VDI48516.1"/>
    </source>
</evidence>
<feature type="compositionally biased region" description="Basic and acidic residues" evidence="1">
    <location>
        <begin position="102"/>
        <end position="118"/>
    </location>
</feature>
<proteinExistence type="predicted"/>
<feature type="region of interest" description="Disordered" evidence="1">
    <location>
        <begin position="99"/>
        <end position="118"/>
    </location>
</feature>
<sequence length="230" mass="26003">MGANCGKTCKSGRKQQRKEIRFVQRLRHVFNKNRVVPFSEPGSRSVSSVLSNTIVLTGDNKNKSRRLSKEERKCQTALIKPYIDQNPTPLLDNVEFNNDDLPSARDKPNCLPDIRGKGETKAANKKQLISGINTYYANFEKDVDELLSGNNETPNRRRRPKAAKGVRTSMTIMLSTNSNMDVRLPGEVIPSSNTPTVSRPQLIAPEIPTKEKVYLDSWIEHQIKKDNLKK</sequence>
<reference evidence="2" key="1">
    <citation type="submission" date="2018-11" db="EMBL/GenBank/DDBJ databases">
        <authorList>
            <person name="Alioto T."/>
            <person name="Alioto T."/>
        </authorList>
    </citation>
    <scope>NUCLEOTIDE SEQUENCE</scope>
</reference>
<dbReference type="OrthoDB" id="10354500at2759"/>
<keyword evidence="3" id="KW-1185">Reference proteome</keyword>
<organism evidence="2 3">
    <name type="scientific">Mytilus galloprovincialis</name>
    <name type="common">Mediterranean mussel</name>
    <dbReference type="NCBI Taxonomy" id="29158"/>
    <lineage>
        <taxon>Eukaryota</taxon>
        <taxon>Metazoa</taxon>
        <taxon>Spiralia</taxon>
        <taxon>Lophotrochozoa</taxon>
        <taxon>Mollusca</taxon>
        <taxon>Bivalvia</taxon>
        <taxon>Autobranchia</taxon>
        <taxon>Pteriomorphia</taxon>
        <taxon>Mytilida</taxon>
        <taxon>Mytiloidea</taxon>
        <taxon>Mytilidae</taxon>
        <taxon>Mytilinae</taxon>
        <taxon>Mytilus</taxon>
    </lineage>
</organism>
<dbReference type="AlphaFoldDB" id="A0A8B6FG04"/>
<evidence type="ECO:0000313" key="3">
    <source>
        <dbReference type="Proteomes" id="UP000596742"/>
    </source>
</evidence>
<dbReference type="Proteomes" id="UP000596742">
    <property type="component" value="Unassembled WGS sequence"/>
</dbReference>